<name>A0A1I4AB52_9RHOB</name>
<evidence type="ECO:0000256" key="1">
    <source>
        <dbReference type="SAM" id="SignalP"/>
    </source>
</evidence>
<feature type="chain" id="PRO_5011487441" description="HdeA/HdeB family protein" evidence="1">
    <location>
        <begin position="26"/>
        <end position="115"/>
    </location>
</feature>
<keyword evidence="3" id="KW-1185">Reference proteome</keyword>
<sequence>MTVSVILRGMAALALGAGMAMPVMAGEKEDTCKLQGDIMGAVQQARLDRVGKNKVVETVIAANPEWPAGIEGAMPQVVDFVYSQKRKDLKNVDLGESTEAQCLESWDQIKKLQGG</sequence>
<protein>
    <recommendedName>
        <fullName evidence="4">HdeA/HdeB family protein</fullName>
    </recommendedName>
</protein>
<feature type="signal peptide" evidence="1">
    <location>
        <begin position="1"/>
        <end position="25"/>
    </location>
</feature>
<organism evidence="2 3">
    <name type="scientific">Shimia haliotis</name>
    <dbReference type="NCBI Taxonomy" id="1280847"/>
    <lineage>
        <taxon>Bacteria</taxon>
        <taxon>Pseudomonadati</taxon>
        <taxon>Pseudomonadota</taxon>
        <taxon>Alphaproteobacteria</taxon>
        <taxon>Rhodobacterales</taxon>
        <taxon>Roseobacteraceae</taxon>
    </lineage>
</organism>
<evidence type="ECO:0008006" key="4">
    <source>
        <dbReference type="Google" id="ProtNLM"/>
    </source>
</evidence>
<dbReference type="Proteomes" id="UP000198851">
    <property type="component" value="Unassembled WGS sequence"/>
</dbReference>
<keyword evidence="1" id="KW-0732">Signal</keyword>
<proteinExistence type="predicted"/>
<accession>A0A1I4AB52</accession>
<evidence type="ECO:0000313" key="3">
    <source>
        <dbReference type="Proteomes" id="UP000198851"/>
    </source>
</evidence>
<dbReference type="STRING" id="1280847.SAMN04488036_101235"/>
<dbReference type="AlphaFoldDB" id="A0A1I4AB52"/>
<reference evidence="3" key="1">
    <citation type="submission" date="2016-10" db="EMBL/GenBank/DDBJ databases">
        <authorList>
            <person name="Varghese N."/>
            <person name="Submissions S."/>
        </authorList>
    </citation>
    <scope>NUCLEOTIDE SEQUENCE [LARGE SCALE GENOMIC DNA]</scope>
    <source>
        <strain evidence="3">DSM 28453</strain>
    </source>
</reference>
<gene>
    <name evidence="2" type="ORF">SAMN04488036_101235</name>
</gene>
<dbReference type="RefSeq" id="WP_244503492.1">
    <property type="nucleotide sequence ID" value="NZ_FOSZ01000001.1"/>
</dbReference>
<dbReference type="EMBL" id="FOSZ01000001">
    <property type="protein sequence ID" value="SFK52999.1"/>
    <property type="molecule type" value="Genomic_DNA"/>
</dbReference>
<evidence type="ECO:0000313" key="2">
    <source>
        <dbReference type="EMBL" id="SFK52999.1"/>
    </source>
</evidence>